<dbReference type="OrthoDB" id="6778075at2759"/>
<keyword evidence="1" id="KW-1185">Reference proteome</keyword>
<dbReference type="KEGG" id="soy:115879802"/>
<dbReference type="Proteomes" id="UP000504635">
    <property type="component" value="Unplaced"/>
</dbReference>
<accession>A0A6J2XP63</accession>
<dbReference type="RefSeq" id="XP_030752660.1">
    <property type="nucleotide sequence ID" value="XM_030896800.1"/>
</dbReference>
<sequence>MILDKKRIQKDENELFHYGVSSTQLYLNYRECIDKRLKLVMLEVAKVYEEEYSEDFDIINNHLLQQYKAFWNIAESIFQKFYEEIQEILSLNDVILPKDLLNSNNILTGTKLSESEIERLEEKYLKDKLYCQSLKEHKEKIEVACIPLQDKIISASKLHKEYMTKLKNVHKLSEKIQETTETLTSNNTISCLRPIDSNVNSAVRKKTLNKLLRQACQ</sequence>
<evidence type="ECO:0000313" key="2">
    <source>
        <dbReference type="RefSeq" id="XP_030752660.1"/>
    </source>
</evidence>
<dbReference type="AlphaFoldDB" id="A0A6J2XP63"/>
<dbReference type="InParanoid" id="A0A6J2XP63"/>
<dbReference type="GeneID" id="115879802"/>
<organism evidence="1 2">
    <name type="scientific">Sitophilus oryzae</name>
    <name type="common">Rice weevil</name>
    <name type="synonym">Curculio oryzae</name>
    <dbReference type="NCBI Taxonomy" id="7048"/>
    <lineage>
        <taxon>Eukaryota</taxon>
        <taxon>Metazoa</taxon>
        <taxon>Ecdysozoa</taxon>
        <taxon>Arthropoda</taxon>
        <taxon>Hexapoda</taxon>
        <taxon>Insecta</taxon>
        <taxon>Pterygota</taxon>
        <taxon>Neoptera</taxon>
        <taxon>Endopterygota</taxon>
        <taxon>Coleoptera</taxon>
        <taxon>Polyphaga</taxon>
        <taxon>Cucujiformia</taxon>
        <taxon>Curculionidae</taxon>
        <taxon>Dryophthorinae</taxon>
        <taxon>Sitophilus</taxon>
    </lineage>
</organism>
<proteinExistence type="predicted"/>
<reference evidence="2" key="1">
    <citation type="submission" date="2025-08" db="UniProtKB">
        <authorList>
            <consortium name="RefSeq"/>
        </authorList>
    </citation>
    <scope>IDENTIFICATION</scope>
    <source>
        <tissue evidence="2">Gonads</tissue>
    </source>
</reference>
<evidence type="ECO:0000313" key="1">
    <source>
        <dbReference type="Proteomes" id="UP000504635"/>
    </source>
</evidence>
<name>A0A6J2XP63_SITOR</name>
<protein>
    <submittedName>
        <fullName evidence="2">Uncharacterized protein LOC115879802</fullName>
    </submittedName>
</protein>
<gene>
    <name evidence="2" type="primary">LOC115879802</name>
</gene>